<dbReference type="SUPFAM" id="SSF56024">
    <property type="entry name" value="Phospholipase D/nuclease"/>
    <property type="match status" value="1"/>
</dbReference>
<accession>C0QF08</accession>
<dbReference type="KEGG" id="dat:HRM2_44530"/>
<organism evidence="2 3">
    <name type="scientific">Desulforapulum autotrophicum (strain ATCC 43914 / DSM 3382 / VKM B-1955 / HRM2)</name>
    <name type="common">Desulfobacterium autotrophicum</name>
    <dbReference type="NCBI Taxonomy" id="177437"/>
    <lineage>
        <taxon>Bacteria</taxon>
        <taxon>Pseudomonadati</taxon>
        <taxon>Thermodesulfobacteriota</taxon>
        <taxon>Desulfobacteria</taxon>
        <taxon>Desulfobacterales</taxon>
        <taxon>Desulfobacteraceae</taxon>
        <taxon>Desulforapulum</taxon>
    </lineage>
</organism>
<dbReference type="HOGENOM" id="CLU_031612_0_0_7"/>
<dbReference type="GO" id="GO:0003824">
    <property type="term" value="F:catalytic activity"/>
    <property type="evidence" value="ECO:0007669"/>
    <property type="project" value="InterPro"/>
</dbReference>
<protein>
    <recommendedName>
        <fullName evidence="1">PLD phosphodiesterase domain-containing protein</fullName>
    </recommendedName>
</protein>
<dbReference type="CDD" id="cd09176">
    <property type="entry name" value="PLDc_unchar6"/>
    <property type="match status" value="1"/>
</dbReference>
<dbReference type="GO" id="GO:0006793">
    <property type="term" value="P:phosphorus metabolic process"/>
    <property type="evidence" value="ECO:0007669"/>
    <property type="project" value="UniProtKB-ARBA"/>
</dbReference>
<dbReference type="InterPro" id="IPR059166">
    <property type="entry name" value="PLD-like_cat"/>
</dbReference>
<dbReference type="InterPro" id="IPR001736">
    <property type="entry name" value="PLipase_D/transphosphatidylase"/>
</dbReference>
<gene>
    <name evidence="2" type="ordered locus">HRM2_44530</name>
</gene>
<dbReference type="PROSITE" id="PS50035">
    <property type="entry name" value="PLD"/>
    <property type="match status" value="1"/>
</dbReference>
<dbReference type="Proteomes" id="UP000000442">
    <property type="component" value="Chromosome"/>
</dbReference>
<dbReference type="Gene3D" id="3.30.870.10">
    <property type="entry name" value="Endonuclease Chain A"/>
    <property type="match status" value="1"/>
</dbReference>
<keyword evidence="3" id="KW-1185">Reference proteome</keyword>
<evidence type="ECO:0000313" key="3">
    <source>
        <dbReference type="Proteomes" id="UP000000442"/>
    </source>
</evidence>
<dbReference type="STRING" id="177437.HRM2_44530"/>
<evidence type="ECO:0000259" key="1">
    <source>
        <dbReference type="PROSITE" id="PS50035"/>
    </source>
</evidence>
<proteinExistence type="predicted"/>
<dbReference type="AlphaFoldDB" id="C0QF08"/>
<evidence type="ECO:0000313" key="2">
    <source>
        <dbReference type="EMBL" id="ACN17509.1"/>
    </source>
</evidence>
<sequence length="621" mass="69949">MPIFRKPLQRSLQMLNPHNRNLMFETLRPPVGYLLDHAIGCTFSLDLHALLTTPLAFTFFDWEDESGSITSDPLAVLESVRRNADRISIFCQAGQISVPRKQERIFAYLEQSVHEVLPPLANGVFHPKIWLIRYTHETEPTQYRFICLSRNLTFDKSWDTVLVLDGQLSKRVYAYAVNNPVGDFIQRLPGLCLTSLDQTTINKVEQMQHEVRRVFFEPPGGIEELSFHPMGIPGYQNFTFGPPKRRVLVMSPFLSETFVKDLVWQRKNCVLISRQESLETINPETLEQYGTVFTLNHDAETEELDDGVLSGLHAKLFIMDDGWKANVWTGSANATDAAFNTNVEFLVCLRGKLGNLGIGKLLEQEGSHTSFSDLLQEYRGEAEPAEPDAIQKALEKRLRAVRLALLSARLFAEITPVESTREFQLELKTVSENEMVLIGDVKIRCWPITLPSHRAVPFEVCRGLGVNFGKVSLDALTAFFAFELECTDNGQTCTERFVTKVPLVGEPEGRMQKLLGSLLKNKSQVLRLLLLLLADSSMSMEKLSAFHGFSGIAGSFSDSSSGGIPLLESLVKALARSPEKLDRINRLVEDLDKTDQGVNLLPDGFMPVWESIWQIRKEMVS</sequence>
<dbReference type="eggNOG" id="ENOG502Z9PB">
    <property type="taxonomic scope" value="Bacteria"/>
</dbReference>
<reference evidence="2 3" key="1">
    <citation type="journal article" date="2009" name="Environ. Microbiol.">
        <title>Genome sequence of Desulfobacterium autotrophicum HRM2, a marine sulfate reducer oxidizing organic carbon completely to carbon dioxide.</title>
        <authorList>
            <person name="Strittmatter A.W."/>
            <person name="Liesegang H."/>
            <person name="Rabus R."/>
            <person name="Decker I."/>
            <person name="Amann J."/>
            <person name="Andres S."/>
            <person name="Henne A."/>
            <person name="Fricke W.F."/>
            <person name="Martinez-Arias R."/>
            <person name="Bartels D."/>
            <person name="Goesmann A."/>
            <person name="Krause L."/>
            <person name="Puehler A."/>
            <person name="Klenk H.P."/>
            <person name="Richter M."/>
            <person name="Schuler M."/>
            <person name="Gloeckner F.O."/>
            <person name="Meyerdierks A."/>
            <person name="Gottschalk G."/>
            <person name="Amann R."/>
        </authorList>
    </citation>
    <scope>NUCLEOTIDE SEQUENCE [LARGE SCALE GENOMIC DNA]</scope>
    <source>
        <strain evidence="3">ATCC 43914 / DSM 3382 / HRM2</strain>
    </source>
</reference>
<name>C0QF08_DESAH</name>
<dbReference type="EMBL" id="CP001087">
    <property type="protein sequence ID" value="ACN17509.1"/>
    <property type="molecule type" value="Genomic_DNA"/>
</dbReference>
<feature type="domain" description="PLD phosphodiesterase" evidence="1">
    <location>
        <begin position="308"/>
        <end position="338"/>
    </location>
</feature>